<evidence type="ECO:0000256" key="5">
    <source>
        <dbReference type="ARBA" id="ARBA00011738"/>
    </source>
</evidence>
<evidence type="ECO:0000256" key="10">
    <source>
        <dbReference type="ARBA" id="ARBA00022898"/>
    </source>
</evidence>
<accession>A0A4Q0YEP4</accession>
<dbReference type="SMART" id="SM00388">
    <property type="entry name" value="HisKA"/>
    <property type="match status" value="1"/>
</dbReference>
<dbReference type="InterPro" id="IPR027939">
    <property type="entry name" value="NMT1/THI5"/>
</dbReference>
<proteinExistence type="inferred from homology"/>
<comment type="similarity">
    <text evidence="4">Belongs to the NMT1/THI5 family.</text>
</comment>
<dbReference type="CDD" id="cd13708">
    <property type="entry name" value="PBP2_BvgS_like_1"/>
    <property type="match status" value="1"/>
</dbReference>
<dbReference type="SMART" id="SM00062">
    <property type="entry name" value="PBPb"/>
    <property type="match status" value="1"/>
</dbReference>
<protein>
    <recommendedName>
        <fullName evidence="6">histidine kinase</fullName>
        <ecNumber evidence="6">2.7.13.3</ecNumber>
    </recommendedName>
    <alternativeName>
        <fullName evidence="13">Thiamine pyrimidine synthase</fullName>
    </alternativeName>
</protein>
<dbReference type="InterPro" id="IPR000014">
    <property type="entry name" value="PAS"/>
</dbReference>
<dbReference type="NCBIfam" id="TIGR00229">
    <property type="entry name" value="sensory_box"/>
    <property type="match status" value="1"/>
</dbReference>
<reference evidence="18 19" key="1">
    <citation type="submission" date="2017-10" db="EMBL/GenBank/DDBJ databases">
        <title>Genomics of the genus Arcobacter.</title>
        <authorList>
            <person name="Perez-Cataluna A."/>
            <person name="Figueras M.J."/>
        </authorList>
    </citation>
    <scope>NUCLEOTIDE SEQUENCE [LARGE SCALE GENOMIC DNA]</scope>
    <source>
        <strain evidence="18 19">CECT 8993</strain>
    </source>
</reference>
<dbReference type="PANTHER" id="PTHR31528:SF1">
    <property type="entry name" value="4-AMINO-5-HYDROXYMETHYL-2-METHYLPYRIMIDINE PHOSPHATE SYNTHASE THI11-RELATED"/>
    <property type="match status" value="1"/>
</dbReference>
<evidence type="ECO:0000256" key="14">
    <source>
        <dbReference type="ARBA" id="ARBA00048179"/>
    </source>
</evidence>
<dbReference type="SUPFAM" id="SSF47384">
    <property type="entry name" value="Homodimeric domain of signal transducing histidine kinase"/>
    <property type="match status" value="1"/>
</dbReference>
<dbReference type="PANTHER" id="PTHR31528">
    <property type="entry name" value="4-AMINO-5-HYDROXYMETHYL-2-METHYLPYRIMIDINE PHOSPHATE SYNTHASE THI11-RELATED"/>
    <property type="match status" value="1"/>
</dbReference>
<feature type="coiled-coil region" evidence="15">
    <location>
        <begin position="593"/>
        <end position="624"/>
    </location>
</feature>
<dbReference type="AlphaFoldDB" id="A0A4Q0YEP4"/>
<evidence type="ECO:0000256" key="2">
    <source>
        <dbReference type="ARBA" id="ARBA00003469"/>
    </source>
</evidence>
<dbReference type="Pfam" id="PF00512">
    <property type="entry name" value="HisKA"/>
    <property type="match status" value="1"/>
</dbReference>
<evidence type="ECO:0000256" key="3">
    <source>
        <dbReference type="ARBA" id="ARBA00004948"/>
    </source>
</evidence>
<dbReference type="InterPro" id="IPR003594">
    <property type="entry name" value="HATPase_dom"/>
</dbReference>
<evidence type="ECO:0000256" key="8">
    <source>
        <dbReference type="ARBA" id="ARBA00022679"/>
    </source>
</evidence>
<dbReference type="Gene3D" id="3.30.565.10">
    <property type="entry name" value="Histidine kinase-like ATPase, C-terminal domain"/>
    <property type="match status" value="1"/>
</dbReference>
<sequence length="970" mass="111728">MIKKLLLFFLCVQSLISSETNLEKISVQLNWKYQFEYAGFIAAKEEGFYKEVGLDVEIKEFKDGIDIIKDLMSGQSTFSIYDFSLLNLEKGKDSLKLIANYFKRSALVFVTKQDIVTPFDLKGKRIMAEKNEMEVSTLNTLFKKFNIKDNEYNFIQHTYSAKEFIEGNIDAMSAYLSNELYYIRESNIPYNIIDPQTYGIYGSGVNVFTTLETTKKRPDLVKKFVEATNRGWEYALKHKDEIVDVIYNKYSKRKEKAALSFEAKQIDKLIMPTIYKIGEVNKQLLKRNLNELISDGLIKNNDVNIDDIVFDFGQNKDSVLSLSSKQKEYIANKRVINMCIDPNWMPYEKIQNGKHIGMTSEFMSIISEKIGMTIKLIPTKTWKESIEFAKQRKCDIFSLALATPSRLKYMNFTTPYVSFPLVIATNTNELFISEPSKIIKKENVGIVEGYAINELLRSAYPENKIVDVENIEEGLKKVAKGELFGFVGALPTVAYNLQHRYIGELKISGKFDYNSDLSIGVRNDDSTLFEILQKAVASIDEKTKQEIINNYISIKVESGFDYELFYQMGLLLLIIGIFLFYRHLQVTKHNKVLKKQQKKLNKSNTELIETKKKLENSIKDFEVMINSVHEAIFIFEDDICIDSNEVAHKMFGYDSKKDIIGKHIRTFVPIETYKVIAKNRTSNYYKSYEAKGIKRDGTIIDVIAKGTNAIINSKSVRISVVVDISETKQKEQLLFQQSKMAAMGQMLENIAHQWRQPLSLISSLATGIELKRDLGISTLEDELKDLSRINETSQHLSETIEDFRNFFKTDKKKIDFSILKAVEKNISLIEGMLKTNSIELVFLNKEDITINSYENEFTQALINIFYNAKDALEKVEDEKYIFIDIKKSERNITVSIKDNAGGIDEKILKSIFEPYFTTKHKKQGTGIGLYMTQMIIEKHMEGSIEARTTYFNYNDKSYKGAEFIMRLPLQ</sequence>
<evidence type="ECO:0000256" key="1">
    <source>
        <dbReference type="ARBA" id="ARBA00000085"/>
    </source>
</evidence>
<keyword evidence="12" id="KW-0408">Iron</keyword>
<keyword evidence="8" id="KW-0808">Transferase</keyword>
<dbReference type="GO" id="GO:0009228">
    <property type="term" value="P:thiamine biosynthetic process"/>
    <property type="evidence" value="ECO:0007669"/>
    <property type="project" value="UniProtKB-KW"/>
</dbReference>
<dbReference type="SUPFAM" id="SSF53850">
    <property type="entry name" value="Periplasmic binding protein-like II"/>
    <property type="match status" value="2"/>
</dbReference>
<keyword evidence="9" id="KW-0479">Metal-binding</keyword>
<evidence type="ECO:0000259" key="17">
    <source>
        <dbReference type="PROSITE" id="PS50109"/>
    </source>
</evidence>
<evidence type="ECO:0000256" key="4">
    <source>
        <dbReference type="ARBA" id="ARBA00009406"/>
    </source>
</evidence>
<dbReference type="PRINTS" id="PR00344">
    <property type="entry name" value="BCTRLSENSOR"/>
</dbReference>
<dbReference type="InterPro" id="IPR036097">
    <property type="entry name" value="HisK_dim/P_sf"/>
</dbReference>
<evidence type="ECO:0000256" key="16">
    <source>
        <dbReference type="SAM" id="Phobius"/>
    </source>
</evidence>
<comment type="catalytic activity">
    <reaction evidence="14">
        <text>N(6)-(pyridoxal phosphate)-L-lysyl-[4-amino-5-hydroxymethyl-2-methylpyrimidine phosphate synthase] + L-histidyl-[4-amino-5-hydroxymethyl-2-methylpyrimidine phosphate synthase] + 2 Fe(3+) + 4 H2O = L-lysyl-[4-amino-5-hydroxymethyl-2-methylpyrimidine phosphate synthase] + (2S)-2-amino-5-hydroxy-4-oxopentanoyl-[4-amino-5-hydroxymethyl-2-methylpyrimidine phosphate synthase] + 4-amino-2-methyl-5-(phosphooxymethyl)pyrimidine + 3-oxopropanoate + 2 Fe(2+) + 2 H(+)</text>
        <dbReference type="Rhea" id="RHEA:65756"/>
        <dbReference type="Rhea" id="RHEA-COMP:16892"/>
        <dbReference type="Rhea" id="RHEA-COMP:16893"/>
        <dbReference type="Rhea" id="RHEA-COMP:16894"/>
        <dbReference type="Rhea" id="RHEA-COMP:16895"/>
        <dbReference type="ChEBI" id="CHEBI:15377"/>
        <dbReference type="ChEBI" id="CHEBI:15378"/>
        <dbReference type="ChEBI" id="CHEBI:29033"/>
        <dbReference type="ChEBI" id="CHEBI:29034"/>
        <dbReference type="ChEBI" id="CHEBI:29969"/>
        <dbReference type="ChEBI" id="CHEBI:29979"/>
        <dbReference type="ChEBI" id="CHEBI:33190"/>
        <dbReference type="ChEBI" id="CHEBI:58354"/>
        <dbReference type="ChEBI" id="CHEBI:143915"/>
        <dbReference type="ChEBI" id="CHEBI:157692"/>
    </reaction>
    <physiologicalReaction direction="left-to-right" evidence="14">
        <dbReference type="Rhea" id="RHEA:65757"/>
    </physiologicalReaction>
</comment>
<comment type="catalytic activity">
    <reaction evidence="1">
        <text>ATP + protein L-histidine = ADP + protein N-phospho-L-histidine.</text>
        <dbReference type="EC" id="2.7.13.3"/>
    </reaction>
</comment>
<dbReference type="Pfam" id="PF09084">
    <property type="entry name" value="NMT1"/>
    <property type="match status" value="1"/>
</dbReference>
<evidence type="ECO:0000313" key="19">
    <source>
        <dbReference type="Proteomes" id="UP000290172"/>
    </source>
</evidence>
<dbReference type="InterPro" id="IPR003661">
    <property type="entry name" value="HisK_dim/P_dom"/>
</dbReference>
<feature type="domain" description="Histidine kinase" evidence="17">
    <location>
        <begin position="749"/>
        <end position="970"/>
    </location>
</feature>
<feature type="transmembrane region" description="Helical" evidence="16">
    <location>
        <begin position="564"/>
        <end position="581"/>
    </location>
</feature>
<evidence type="ECO:0000256" key="15">
    <source>
        <dbReference type="SAM" id="Coils"/>
    </source>
</evidence>
<keyword evidence="15" id="KW-0175">Coiled coil</keyword>
<name>A0A4Q0YEP4_9BACT</name>
<dbReference type="Pfam" id="PF00497">
    <property type="entry name" value="SBP_bac_3"/>
    <property type="match status" value="1"/>
</dbReference>
<keyword evidence="16" id="KW-0472">Membrane</keyword>
<evidence type="ECO:0000256" key="12">
    <source>
        <dbReference type="ARBA" id="ARBA00023004"/>
    </source>
</evidence>
<dbReference type="Gene3D" id="3.30.450.20">
    <property type="entry name" value="PAS domain"/>
    <property type="match status" value="1"/>
</dbReference>
<dbReference type="Proteomes" id="UP000290172">
    <property type="component" value="Unassembled WGS sequence"/>
</dbReference>
<dbReference type="InterPro" id="IPR001638">
    <property type="entry name" value="Solute-binding_3/MltF_N"/>
</dbReference>
<dbReference type="GO" id="GO:0046872">
    <property type="term" value="F:metal ion binding"/>
    <property type="evidence" value="ECO:0007669"/>
    <property type="project" value="UniProtKB-KW"/>
</dbReference>
<dbReference type="PROSITE" id="PS50109">
    <property type="entry name" value="HIS_KIN"/>
    <property type="match status" value="1"/>
</dbReference>
<evidence type="ECO:0000256" key="13">
    <source>
        <dbReference type="ARBA" id="ARBA00033171"/>
    </source>
</evidence>
<comment type="function">
    <text evidence="2">Responsible for the formation of the pyrimidine heterocycle in the thiamine biosynthesis pathway. Catalyzes the formation of hydroxymethylpyrimidine phosphate (HMP-P) from histidine and pyridoxal phosphate (PLP). The protein uses PLP and the active site histidine to form HMP-P, generating an inactive enzyme. The enzyme can only undergo a single turnover, which suggests it is a suicide enzyme.</text>
</comment>
<dbReference type="Gene3D" id="3.40.190.10">
    <property type="entry name" value="Periplasmic binding protein-like II"/>
    <property type="match status" value="4"/>
</dbReference>
<dbReference type="InterPro" id="IPR035965">
    <property type="entry name" value="PAS-like_dom_sf"/>
</dbReference>
<keyword evidence="16" id="KW-1133">Transmembrane helix</keyword>
<dbReference type="Pfam" id="PF02518">
    <property type="entry name" value="HATPase_c"/>
    <property type="match status" value="1"/>
</dbReference>
<dbReference type="SUPFAM" id="SSF55785">
    <property type="entry name" value="PYP-like sensor domain (PAS domain)"/>
    <property type="match status" value="1"/>
</dbReference>
<keyword evidence="11" id="KW-0784">Thiamine biosynthesis</keyword>
<dbReference type="InterPro" id="IPR036890">
    <property type="entry name" value="HATPase_C_sf"/>
</dbReference>
<dbReference type="InterPro" id="IPR004358">
    <property type="entry name" value="Sig_transdc_His_kin-like_C"/>
</dbReference>
<comment type="subunit">
    <text evidence="5">Homodimer.</text>
</comment>
<comment type="pathway">
    <text evidence="3">Cofactor biosynthesis; thiamine diphosphate biosynthesis.</text>
</comment>
<dbReference type="RefSeq" id="WP_128980040.1">
    <property type="nucleotide sequence ID" value="NZ_PDKJ01000004.1"/>
</dbReference>
<dbReference type="EMBL" id="PDKJ01000004">
    <property type="protein sequence ID" value="RXJ68950.1"/>
    <property type="molecule type" value="Genomic_DNA"/>
</dbReference>
<dbReference type="GO" id="GO:0000155">
    <property type="term" value="F:phosphorelay sensor kinase activity"/>
    <property type="evidence" value="ECO:0007669"/>
    <property type="project" value="InterPro"/>
</dbReference>
<dbReference type="SMART" id="SM00387">
    <property type="entry name" value="HATPase_c"/>
    <property type="match status" value="1"/>
</dbReference>
<dbReference type="EC" id="2.7.13.3" evidence="6"/>
<dbReference type="InterPro" id="IPR015168">
    <property type="entry name" value="SsuA/THI5"/>
</dbReference>
<dbReference type="CDD" id="cd00082">
    <property type="entry name" value="HisKA"/>
    <property type="match status" value="1"/>
</dbReference>
<evidence type="ECO:0000256" key="11">
    <source>
        <dbReference type="ARBA" id="ARBA00022977"/>
    </source>
</evidence>
<evidence type="ECO:0000256" key="9">
    <source>
        <dbReference type="ARBA" id="ARBA00022723"/>
    </source>
</evidence>
<dbReference type="Gene3D" id="1.10.287.130">
    <property type="match status" value="1"/>
</dbReference>
<keyword evidence="7" id="KW-0597">Phosphoprotein</keyword>
<evidence type="ECO:0000256" key="6">
    <source>
        <dbReference type="ARBA" id="ARBA00012438"/>
    </source>
</evidence>
<organism evidence="18 19">
    <name type="scientific">Halarcobacter ebronensis</name>
    <dbReference type="NCBI Taxonomy" id="1462615"/>
    <lineage>
        <taxon>Bacteria</taxon>
        <taxon>Pseudomonadati</taxon>
        <taxon>Campylobacterota</taxon>
        <taxon>Epsilonproteobacteria</taxon>
        <taxon>Campylobacterales</taxon>
        <taxon>Arcobacteraceae</taxon>
        <taxon>Halarcobacter</taxon>
    </lineage>
</organism>
<dbReference type="SUPFAM" id="SSF55874">
    <property type="entry name" value="ATPase domain of HSP90 chaperone/DNA topoisomerase II/histidine kinase"/>
    <property type="match status" value="1"/>
</dbReference>
<evidence type="ECO:0000313" key="18">
    <source>
        <dbReference type="EMBL" id="RXJ68950.1"/>
    </source>
</evidence>
<comment type="caution">
    <text evidence="18">The sequence shown here is derived from an EMBL/GenBank/DDBJ whole genome shotgun (WGS) entry which is preliminary data.</text>
</comment>
<dbReference type="InterPro" id="IPR005467">
    <property type="entry name" value="His_kinase_dom"/>
</dbReference>
<keyword evidence="10" id="KW-0663">Pyridoxal phosphate</keyword>
<evidence type="ECO:0000256" key="7">
    <source>
        <dbReference type="ARBA" id="ARBA00022553"/>
    </source>
</evidence>
<keyword evidence="16" id="KW-0812">Transmembrane</keyword>
<gene>
    <name evidence="18" type="ORF">CRV08_05835</name>
</gene>